<dbReference type="Gene3D" id="3.40.50.150">
    <property type="entry name" value="Vaccinia Virus protein VP39"/>
    <property type="match status" value="1"/>
</dbReference>
<protein>
    <submittedName>
        <fullName evidence="5">SAM-dependent methyltransferase</fullName>
    </submittedName>
</protein>
<dbReference type="InterPro" id="IPR041698">
    <property type="entry name" value="Methyltransf_25"/>
</dbReference>
<dbReference type="GO" id="GO:0008168">
    <property type="term" value="F:methyltransferase activity"/>
    <property type="evidence" value="ECO:0007669"/>
    <property type="project" value="UniProtKB-KW"/>
</dbReference>
<gene>
    <name evidence="5" type="ORF">VM95_23985</name>
</gene>
<dbReference type="PANTHER" id="PTHR43464">
    <property type="entry name" value="METHYLTRANSFERASE"/>
    <property type="match status" value="1"/>
</dbReference>
<dbReference type="EMBL" id="JZKH01000054">
    <property type="protein sequence ID" value="KJS59984.1"/>
    <property type="molecule type" value="Genomic_DNA"/>
</dbReference>
<keyword evidence="1 5" id="KW-0489">Methyltransferase</keyword>
<dbReference type="RefSeq" id="WP_045700134.1">
    <property type="nucleotide sequence ID" value="NZ_JZKH01000054.1"/>
</dbReference>
<dbReference type="PATRIC" id="fig|359131.3.peg.5811"/>
<reference evidence="5 6" key="1">
    <citation type="submission" date="2015-02" db="EMBL/GenBank/DDBJ databases">
        <authorList>
            <person name="Ju K.-S."/>
            <person name="Doroghazi J.R."/>
            <person name="Metcalf W."/>
        </authorList>
    </citation>
    <scope>NUCLEOTIDE SEQUENCE [LARGE SCALE GENOMIC DNA]</scope>
    <source>
        <strain evidence="5 6">ATCC 31215</strain>
    </source>
</reference>
<dbReference type="PANTHER" id="PTHR43464:SF19">
    <property type="entry name" value="UBIQUINONE BIOSYNTHESIS O-METHYLTRANSFERASE, MITOCHONDRIAL"/>
    <property type="match status" value="1"/>
</dbReference>
<dbReference type="OrthoDB" id="9810615at2"/>
<organism evidence="5 6">
    <name type="scientific">Streptomyces rubellomurinus (strain ATCC 31215)</name>
    <dbReference type="NCBI Taxonomy" id="359131"/>
    <lineage>
        <taxon>Bacteria</taxon>
        <taxon>Bacillati</taxon>
        <taxon>Actinomycetota</taxon>
        <taxon>Actinomycetes</taxon>
        <taxon>Kitasatosporales</taxon>
        <taxon>Streptomycetaceae</taxon>
        <taxon>Streptomyces</taxon>
    </lineage>
</organism>
<keyword evidence="6" id="KW-1185">Reference proteome</keyword>
<evidence type="ECO:0000256" key="2">
    <source>
        <dbReference type="ARBA" id="ARBA00022679"/>
    </source>
</evidence>
<keyword evidence="3" id="KW-0949">S-adenosyl-L-methionine</keyword>
<dbReference type="AlphaFoldDB" id="A0A0F2T9U6"/>
<comment type="caution">
    <text evidence="5">The sequence shown here is derived from an EMBL/GenBank/DDBJ whole genome shotgun (WGS) entry which is preliminary data.</text>
</comment>
<name>A0A0F2T9U6_STRR3</name>
<dbReference type="CDD" id="cd02440">
    <property type="entry name" value="AdoMet_MTases"/>
    <property type="match status" value="1"/>
</dbReference>
<evidence type="ECO:0000256" key="3">
    <source>
        <dbReference type="ARBA" id="ARBA00022691"/>
    </source>
</evidence>
<evidence type="ECO:0000256" key="1">
    <source>
        <dbReference type="ARBA" id="ARBA00022603"/>
    </source>
</evidence>
<sequence length="201" mass="21599">MNRPAGTTGYGPAAARLAEQYEAVDFADVHRELRPHYPAPPAAVLDVGAGTGRDAAALARLGHRVTAAEPTPELRAIGERLHAGAGIRWVPDALPELPLLRAETARYDLVLLTAVWMHLAPEERPAAMDALAALLAPGGRLSLTLRHGPVPADRRMYDAGAEEAVDLAAARGLRLRHRAERADLHGRTDVHWSLLLLERAG</sequence>
<keyword evidence="2 5" id="KW-0808">Transferase</keyword>
<dbReference type="InterPro" id="IPR029063">
    <property type="entry name" value="SAM-dependent_MTases_sf"/>
</dbReference>
<dbReference type="Pfam" id="PF13649">
    <property type="entry name" value="Methyltransf_25"/>
    <property type="match status" value="1"/>
</dbReference>
<evidence type="ECO:0000313" key="6">
    <source>
        <dbReference type="Proteomes" id="UP000033699"/>
    </source>
</evidence>
<evidence type="ECO:0000259" key="4">
    <source>
        <dbReference type="Pfam" id="PF13649"/>
    </source>
</evidence>
<accession>A0A0F2T9U6</accession>
<evidence type="ECO:0000313" key="5">
    <source>
        <dbReference type="EMBL" id="KJS59984.1"/>
    </source>
</evidence>
<dbReference type="GO" id="GO:0032259">
    <property type="term" value="P:methylation"/>
    <property type="evidence" value="ECO:0007669"/>
    <property type="project" value="UniProtKB-KW"/>
</dbReference>
<proteinExistence type="predicted"/>
<feature type="domain" description="Methyltransferase" evidence="4">
    <location>
        <begin position="44"/>
        <end position="139"/>
    </location>
</feature>
<dbReference type="Proteomes" id="UP000033699">
    <property type="component" value="Unassembled WGS sequence"/>
</dbReference>
<dbReference type="SUPFAM" id="SSF53335">
    <property type="entry name" value="S-adenosyl-L-methionine-dependent methyltransferases"/>
    <property type="match status" value="1"/>
</dbReference>